<dbReference type="EMBL" id="SSTE01011804">
    <property type="protein sequence ID" value="KAA0050647.1"/>
    <property type="molecule type" value="Genomic_DNA"/>
</dbReference>
<feature type="region of interest" description="Disordered" evidence="1">
    <location>
        <begin position="86"/>
        <end position="107"/>
    </location>
</feature>
<organism evidence="3 5">
    <name type="scientific">Cucumis melo var. makuwa</name>
    <name type="common">Oriental melon</name>
    <dbReference type="NCBI Taxonomy" id="1194695"/>
    <lineage>
        <taxon>Eukaryota</taxon>
        <taxon>Viridiplantae</taxon>
        <taxon>Streptophyta</taxon>
        <taxon>Embryophyta</taxon>
        <taxon>Tracheophyta</taxon>
        <taxon>Spermatophyta</taxon>
        <taxon>Magnoliopsida</taxon>
        <taxon>eudicotyledons</taxon>
        <taxon>Gunneridae</taxon>
        <taxon>Pentapetalae</taxon>
        <taxon>rosids</taxon>
        <taxon>fabids</taxon>
        <taxon>Cucurbitales</taxon>
        <taxon>Cucurbitaceae</taxon>
        <taxon>Benincaseae</taxon>
        <taxon>Cucumis</taxon>
    </lineage>
</organism>
<accession>A0A5D3CBP5</accession>
<evidence type="ECO:0000313" key="4">
    <source>
        <dbReference type="Proteomes" id="UP000321393"/>
    </source>
</evidence>
<protein>
    <submittedName>
        <fullName evidence="3">Ty3-gypsy retrotransposon protein</fullName>
    </submittedName>
</protein>
<name>A0A5D3CBP5_CUCMM</name>
<reference evidence="4 5" key="1">
    <citation type="submission" date="2019-08" db="EMBL/GenBank/DDBJ databases">
        <title>Draft genome sequences of two oriental melons (Cucumis melo L. var makuwa).</title>
        <authorList>
            <person name="Kwon S.-Y."/>
        </authorList>
    </citation>
    <scope>NUCLEOTIDE SEQUENCE [LARGE SCALE GENOMIC DNA]</scope>
    <source>
        <strain evidence="5">cv. Chang Bougi</strain>
        <strain evidence="4">cv. SW 3</strain>
        <tissue evidence="3">Leaf</tissue>
    </source>
</reference>
<evidence type="ECO:0000256" key="1">
    <source>
        <dbReference type="SAM" id="MobiDB-lite"/>
    </source>
</evidence>
<proteinExistence type="predicted"/>
<evidence type="ECO:0000313" key="3">
    <source>
        <dbReference type="EMBL" id="TYK07786.1"/>
    </source>
</evidence>
<dbReference type="EMBL" id="SSTD01013081">
    <property type="protein sequence ID" value="TYK07786.1"/>
    <property type="molecule type" value="Genomic_DNA"/>
</dbReference>
<dbReference type="Proteomes" id="UP000321393">
    <property type="component" value="Unassembled WGS sequence"/>
</dbReference>
<evidence type="ECO:0000313" key="5">
    <source>
        <dbReference type="Proteomes" id="UP000321947"/>
    </source>
</evidence>
<dbReference type="Proteomes" id="UP000321947">
    <property type="component" value="Unassembled WGS sequence"/>
</dbReference>
<gene>
    <name evidence="3" type="ORF">E5676_scaffold1737G00730</name>
    <name evidence="2" type="ORF">E6C27_scaffold673G001190</name>
</gene>
<dbReference type="AlphaFoldDB" id="A0A5D3CBP5"/>
<evidence type="ECO:0000313" key="2">
    <source>
        <dbReference type="EMBL" id="KAA0050647.1"/>
    </source>
</evidence>
<comment type="caution">
    <text evidence="3">The sequence shown here is derived from an EMBL/GenBank/DDBJ whole genome shotgun (WGS) entry which is preliminary data.</text>
</comment>
<sequence>MQNLSTSHLSHIIQIYKKINDIKEGCIQILATFAKDQSPAVVLRKSSRSRIKMERKINPLMKVVEERDHEIAALRKKMQTREIAESSQIPVVKAGDNRKNVVQENQP</sequence>